<comment type="caution">
    <text evidence="3">The sequence shown here is derived from an EMBL/GenBank/DDBJ whole genome shotgun (WGS) entry which is preliminary data.</text>
</comment>
<dbReference type="SUPFAM" id="SSF51445">
    <property type="entry name" value="(Trans)glycosidases"/>
    <property type="match status" value="1"/>
</dbReference>
<dbReference type="OrthoDB" id="6039950at2759"/>
<evidence type="ECO:0000313" key="3">
    <source>
        <dbReference type="EMBL" id="TGJ84432.1"/>
    </source>
</evidence>
<feature type="chain" id="PRO_5021287934" description="Glycoside hydrolase family 29 N-terminal domain-containing protein" evidence="1">
    <location>
        <begin position="23"/>
        <end position="370"/>
    </location>
</feature>
<accession>A0A4Z0Z7D3</accession>
<dbReference type="Proteomes" id="UP000297716">
    <property type="component" value="Unassembled WGS sequence"/>
</dbReference>
<gene>
    <name evidence="3" type="ORF">E0Z10_g4303</name>
</gene>
<evidence type="ECO:0000256" key="1">
    <source>
        <dbReference type="SAM" id="SignalP"/>
    </source>
</evidence>
<dbReference type="InterPro" id="IPR057739">
    <property type="entry name" value="Glyco_hydro_29_N"/>
</dbReference>
<evidence type="ECO:0000259" key="2">
    <source>
        <dbReference type="Pfam" id="PF01120"/>
    </source>
</evidence>
<proteinExistence type="predicted"/>
<dbReference type="GO" id="GO:0005975">
    <property type="term" value="P:carbohydrate metabolic process"/>
    <property type="evidence" value="ECO:0007669"/>
    <property type="project" value="InterPro"/>
</dbReference>
<dbReference type="InterPro" id="IPR017853">
    <property type="entry name" value="GH"/>
</dbReference>
<protein>
    <recommendedName>
        <fullName evidence="2">Glycoside hydrolase family 29 N-terminal domain-containing protein</fullName>
    </recommendedName>
</protein>
<feature type="domain" description="Glycoside hydrolase family 29 N-terminal" evidence="2">
    <location>
        <begin position="319"/>
        <end position="370"/>
    </location>
</feature>
<sequence>MMASRRLLLSLSCLLGFPSVLTARAESIPIDISPYFNNKAFGTYPGETSFDGLGQSYPAPGAEHTPYYTSRKTGIIYSFPGYTGDGKPDNVICTGQTISTPENISGQIFSVSFLVAGDKEFATVAGNATFLYTDGSVSNYELRSLDWFSWLTLNKGEIVFPFRFVGDGVNWNTSHVFERTAPLLPGKTLRSVTLPDAAGDNGRMHVFAVSLSEGSAPVAVQAVRPTQKWSEPGEQIVEVTINNVGEQCVAGSGVTLTLAGDGFDTVTAGKLKRLCPGDQKVVKVGVRGSPDAPVDVEVVVEGGVGRQVTRFSNIEIGLKDWTPELDNLARHEAPEWFDGAKFGIFIHWGVYAVTGWGNSTPHESYAEWFW</sequence>
<evidence type="ECO:0000313" key="4">
    <source>
        <dbReference type="Proteomes" id="UP000297716"/>
    </source>
</evidence>
<name>A0A4Z0Z7D3_9PEZI</name>
<keyword evidence="4" id="KW-1185">Reference proteome</keyword>
<feature type="signal peptide" evidence="1">
    <location>
        <begin position="1"/>
        <end position="22"/>
    </location>
</feature>
<dbReference type="GO" id="GO:0004560">
    <property type="term" value="F:alpha-L-fucosidase activity"/>
    <property type="evidence" value="ECO:0007669"/>
    <property type="project" value="UniProtKB-EC"/>
</dbReference>
<dbReference type="Gene3D" id="3.20.20.80">
    <property type="entry name" value="Glycosidases"/>
    <property type="match status" value="1"/>
</dbReference>
<keyword evidence="1" id="KW-0732">Signal</keyword>
<reference evidence="3 4" key="1">
    <citation type="submission" date="2019-03" db="EMBL/GenBank/DDBJ databases">
        <title>Draft genome sequence of Xylaria hypoxylon DSM 108379, a ubiquitous saprotrophic-parasitic fungi on hardwood.</title>
        <authorList>
            <person name="Buettner E."/>
            <person name="Leonhardt S."/>
            <person name="Gebauer A.M."/>
            <person name="Liers C."/>
            <person name="Hofrichter M."/>
            <person name="Kellner H."/>
        </authorList>
    </citation>
    <scope>NUCLEOTIDE SEQUENCE [LARGE SCALE GENOMIC DNA]</scope>
    <source>
        <strain evidence="3 4">DSM 108379</strain>
    </source>
</reference>
<dbReference type="EMBL" id="SKBN01000067">
    <property type="protein sequence ID" value="TGJ84432.1"/>
    <property type="molecule type" value="Genomic_DNA"/>
</dbReference>
<dbReference type="STRING" id="37992.A0A4Z0Z7D3"/>
<dbReference type="AlphaFoldDB" id="A0A4Z0Z7D3"/>
<organism evidence="3 4">
    <name type="scientific">Xylaria hypoxylon</name>
    <dbReference type="NCBI Taxonomy" id="37992"/>
    <lineage>
        <taxon>Eukaryota</taxon>
        <taxon>Fungi</taxon>
        <taxon>Dikarya</taxon>
        <taxon>Ascomycota</taxon>
        <taxon>Pezizomycotina</taxon>
        <taxon>Sordariomycetes</taxon>
        <taxon>Xylariomycetidae</taxon>
        <taxon>Xylariales</taxon>
        <taxon>Xylariaceae</taxon>
        <taxon>Xylaria</taxon>
    </lineage>
</organism>
<dbReference type="Pfam" id="PF01120">
    <property type="entry name" value="Alpha_L_fucos"/>
    <property type="match status" value="1"/>
</dbReference>